<dbReference type="PhylomeDB" id="A0A0K6S9M6"/>
<dbReference type="EMBL" id="CDMZ01003698">
    <property type="protein sequence ID" value="CUC10350.1"/>
    <property type="molecule type" value="Genomic_DNA"/>
</dbReference>
<proteinExistence type="predicted"/>
<dbReference type="VEuPathDB" id="CryptoDB:Cvel_31009"/>
<sequence>MTKREKKAFWRDFYRYIAQSSGNWGGGLMVEGKSEMVLLGHVDHILEHQGHELGLGGYRLLIMPVDAQGKSNTTKIAEAFVGEGVQFCVVVDHDAKKEYDQLEEVAFRWGEETKDLEGLFGVVKIEGSLRLYMPPRNEVEALLRDPHSKIQPIIQFLREKGAISLAFPGFSTALPIVVDNSDDGGEAAPILIDDD</sequence>
<gene>
    <name evidence="1" type="ORF">Cvel_31009.t1</name>
</gene>
<reference evidence="1" key="1">
    <citation type="submission" date="2014-11" db="EMBL/GenBank/DDBJ databases">
        <title>Molecular phylogeny of cliff fern family Woodsiaceae with morphological implications.</title>
        <authorList>
            <person name="Shao Y.-Z."/>
            <person name="Wei R."/>
            <person name="Zhang X.-C."/>
        </authorList>
    </citation>
    <scope>NUCLEOTIDE SEQUENCE</scope>
</reference>
<dbReference type="AlphaFoldDB" id="A0A0K6S9M6"/>
<protein>
    <submittedName>
        <fullName evidence="1">Uncharacterized protein</fullName>
    </submittedName>
</protein>
<organism evidence="1">
    <name type="scientific">Chromera velia CCMP2878</name>
    <dbReference type="NCBI Taxonomy" id="1169474"/>
    <lineage>
        <taxon>Eukaryota</taxon>
        <taxon>Sar</taxon>
        <taxon>Alveolata</taxon>
        <taxon>Colpodellida</taxon>
        <taxon>Chromeraceae</taxon>
        <taxon>Chromera</taxon>
    </lineage>
</organism>
<accession>A0A0K6S9M6</accession>
<name>A0A0K6S9M6_9ALVE</name>
<evidence type="ECO:0000313" key="1">
    <source>
        <dbReference type="EMBL" id="CUC10350.1"/>
    </source>
</evidence>